<dbReference type="CDD" id="cd01098">
    <property type="entry name" value="PAN_AP_plant"/>
    <property type="match status" value="1"/>
</dbReference>
<accession>A0AAP0GT98</accession>
<evidence type="ECO:0000256" key="7">
    <source>
        <dbReference type="ARBA" id="ARBA00022729"/>
    </source>
</evidence>
<evidence type="ECO:0000256" key="1">
    <source>
        <dbReference type="ARBA" id="ARBA00004613"/>
    </source>
</evidence>
<comment type="catalytic activity">
    <reaction evidence="12">
        <text>L-threonyl-[protein] + ATP = O-phospho-L-threonyl-[protein] + ADP + H(+)</text>
        <dbReference type="Rhea" id="RHEA:46608"/>
        <dbReference type="Rhea" id="RHEA-COMP:11060"/>
        <dbReference type="Rhea" id="RHEA-COMP:11605"/>
        <dbReference type="ChEBI" id="CHEBI:15378"/>
        <dbReference type="ChEBI" id="CHEBI:30013"/>
        <dbReference type="ChEBI" id="CHEBI:30616"/>
        <dbReference type="ChEBI" id="CHEBI:61977"/>
        <dbReference type="ChEBI" id="CHEBI:456216"/>
        <dbReference type="EC" id="2.7.11.1"/>
    </reaction>
</comment>
<dbReference type="FunFam" id="3.40.50.1820:FF:000013">
    <property type="entry name" value="Carboxypeptidase"/>
    <property type="match status" value="1"/>
</dbReference>
<dbReference type="Pfam" id="PF00954">
    <property type="entry name" value="S_locus_glycop"/>
    <property type="match status" value="1"/>
</dbReference>
<evidence type="ECO:0000256" key="6">
    <source>
        <dbReference type="ARBA" id="ARBA00022670"/>
    </source>
</evidence>
<dbReference type="EC" id="2.7.11.1" evidence="3"/>
<dbReference type="Gene3D" id="3.40.50.1820">
    <property type="entry name" value="alpha/beta hydrolase"/>
    <property type="match status" value="1"/>
</dbReference>
<evidence type="ECO:0000256" key="15">
    <source>
        <dbReference type="SAM" id="SignalP"/>
    </source>
</evidence>
<evidence type="ECO:0000256" key="8">
    <source>
        <dbReference type="ARBA" id="ARBA00022741"/>
    </source>
</evidence>
<feature type="domain" description="Apple" evidence="18">
    <location>
        <begin position="741"/>
        <end position="821"/>
    </location>
</feature>
<feature type="domain" description="Protein kinase" evidence="16">
    <location>
        <begin position="763"/>
        <end position="1074"/>
    </location>
</feature>
<dbReference type="Proteomes" id="UP001408789">
    <property type="component" value="Unassembled WGS sequence"/>
</dbReference>
<dbReference type="Gene3D" id="3.50.4.10">
    <property type="entry name" value="Hepatocyte Growth Factor"/>
    <property type="match status" value="1"/>
</dbReference>
<feature type="domain" description="Bulb-type lectin" evidence="17">
    <location>
        <begin position="428"/>
        <end position="553"/>
    </location>
</feature>
<dbReference type="Pfam" id="PF00450">
    <property type="entry name" value="Peptidase_S10"/>
    <property type="match status" value="1"/>
</dbReference>
<dbReference type="InterPro" id="IPR001480">
    <property type="entry name" value="Bulb-type_lectin_dom"/>
</dbReference>
<dbReference type="InterPro" id="IPR011009">
    <property type="entry name" value="Kinase-like_dom_sf"/>
</dbReference>
<dbReference type="CDD" id="cd00028">
    <property type="entry name" value="B_lectin"/>
    <property type="match status" value="1"/>
</dbReference>
<dbReference type="InterPro" id="IPR008271">
    <property type="entry name" value="Ser/Thr_kinase_AS"/>
</dbReference>
<dbReference type="GO" id="GO:0006508">
    <property type="term" value="P:proteolysis"/>
    <property type="evidence" value="ECO:0007669"/>
    <property type="project" value="UniProtKB-KW"/>
</dbReference>
<dbReference type="PROSITE" id="PS50011">
    <property type="entry name" value="PROTEIN_KINASE_DOM"/>
    <property type="match status" value="1"/>
</dbReference>
<dbReference type="InterPro" id="IPR001563">
    <property type="entry name" value="Peptidase_S10"/>
</dbReference>
<keyword evidence="6" id="KW-0645">Protease</keyword>
<dbReference type="PANTHER" id="PTHR32444:SF232">
    <property type="entry name" value="S-LOCUS GLYCOPROTEIN"/>
    <property type="match status" value="1"/>
</dbReference>
<dbReference type="PROSITE" id="PS00131">
    <property type="entry name" value="CARBOXYPEPT_SER_SER"/>
    <property type="match status" value="1"/>
</dbReference>
<evidence type="ECO:0000313" key="19">
    <source>
        <dbReference type="EMBL" id="KAK9059787.1"/>
    </source>
</evidence>
<dbReference type="InterPro" id="IPR018202">
    <property type="entry name" value="Ser_caboxypep_ser_AS"/>
</dbReference>
<evidence type="ECO:0000256" key="14">
    <source>
        <dbReference type="SAM" id="Phobius"/>
    </source>
</evidence>
<evidence type="ECO:0000256" key="9">
    <source>
        <dbReference type="ARBA" id="ARBA00022801"/>
    </source>
</evidence>
<dbReference type="Pfam" id="PF01453">
    <property type="entry name" value="B_lectin"/>
    <property type="match status" value="1"/>
</dbReference>
<comment type="subcellular location">
    <subcellularLocation>
        <location evidence="1">Secreted</location>
    </subcellularLocation>
</comment>
<reference evidence="19 20" key="1">
    <citation type="submission" date="2024-04" db="EMBL/GenBank/DDBJ databases">
        <title>The reference genome of an endangered Asteraceae, Deinandra increscens subsp. villosa, native to the Central Coast of California.</title>
        <authorList>
            <person name="Guilliams M."/>
            <person name="Hasenstab-Lehman K."/>
            <person name="Meyer R."/>
            <person name="Mcevoy S."/>
        </authorList>
    </citation>
    <scope>NUCLEOTIDE SEQUENCE [LARGE SCALE GENOMIC DNA]</scope>
    <source>
        <tissue evidence="19">Leaf</tissue>
    </source>
</reference>
<keyword evidence="9" id="KW-0378">Hydrolase</keyword>
<evidence type="ECO:0000259" key="16">
    <source>
        <dbReference type="PROSITE" id="PS50011"/>
    </source>
</evidence>
<dbReference type="PRINTS" id="PR00724">
    <property type="entry name" value="CRBOXYPTASEC"/>
</dbReference>
<proteinExistence type="inferred from homology"/>
<evidence type="ECO:0000313" key="20">
    <source>
        <dbReference type="Proteomes" id="UP001408789"/>
    </source>
</evidence>
<dbReference type="SUPFAM" id="SSF51110">
    <property type="entry name" value="alpha-D-mannose-specific plant lectins"/>
    <property type="match status" value="1"/>
</dbReference>
<dbReference type="InterPro" id="IPR000719">
    <property type="entry name" value="Prot_kinase_dom"/>
</dbReference>
<dbReference type="EMBL" id="JBCNJP010000020">
    <property type="protein sequence ID" value="KAK9059787.1"/>
    <property type="molecule type" value="Genomic_DNA"/>
</dbReference>
<evidence type="ECO:0000256" key="3">
    <source>
        <dbReference type="ARBA" id="ARBA00012513"/>
    </source>
</evidence>
<evidence type="ECO:0000256" key="12">
    <source>
        <dbReference type="ARBA" id="ARBA00047899"/>
    </source>
</evidence>
<dbReference type="InterPro" id="IPR029058">
    <property type="entry name" value="AB_hydrolase_fold"/>
</dbReference>
<name>A0AAP0GT98_9ASTR</name>
<dbReference type="GO" id="GO:0004185">
    <property type="term" value="F:serine-type carboxypeptidase activity"/>
    <property type="evidence" value="ECO:0007669"/>
    <property type="project" value="InterPro"/>
</dbReference>
<dbReference type="Pfam" id="PF08276">
    <property type="entry name" value="PAN_2"/>
    <property type="match status" value="1"/>
</dbReference>
<dbReference type="InterPro" id="IPR000858">
    <property type="entry name" value="S_locus_glycoprot_dom"/>
</dbReference>
<feature type="signal peptide" evidence="15">
    <location>
        <begin position="1"/>
        <end position="23"/>
    </location>
</feature>
<dbReference type="FunFam" id="2.90.10.10:FF:000005">
    <property type="entry name" value="G-type lectin S-receptor-like serine/threonine-protein kinase"/>
    <property type="match status" value="1"/>
</dbReference>
<keyword evidence="10" id="KW-1015">Disulfide bond</keyword>
<evidence type="ECO:0000256" key="4">
    <source>
        <dbReference type="ARBA" id="ARBA00022525"/>
    </source>
</evidence>
<dbReference type="SUPFAM" id="SSF56112">
    <property type="entry name" value="Protein kinase-like (PK-like)"/>
    <property type="match status" value="1"/>
</dbReference>
<dbReference type="AlphaFoldDB" id="A0AAP0GT98"/>
<feature type="chain" id="PRO_5043044910" description="non-specific serine/threonine protein kinase" evidence="15">
    <location>
        <begin position="24"/>
        <end position="1100"/>
    </location>
</feature>
<dbReference type="SMART" id="SM00220">
    <property type="entry name" value="S_TKc"/>
    <property type="match status" value="1"/>
</dbReference>
<evidence type="ECO:0000256" key="13">
    <source>
        <dbReference type="ARBA" id="ARBA00048679"/>
    </source>
</evidence>
<comment type="similarity">
    <text evidence="2">Belongs to the peptidase S10 family.</text>
</comment>
<comment type="caution">
    <text evidence="19">The sequence shown here is derived from an EMBL/GenBank/DDBJ whole genome shotgun (WGS) entry which is preliminary data.</text>
</comment>
<keyword evidence="14" id="KW-0812">Transmembrane</keyword>
<evidence type="ECO:0000256" key="11">
    <source>
        <dbReference type="ARBA" id="ARBA00023180"/>
    </source>
</evidence>
<dbReference type="GO" id="GO:0048544">
    <property type="term" value="P:recognition of pollen"/>
    <property type="evidence" value="ECO:0007669"/>
    <property type="project" value="InterPro"/>
</dbReference>
<keyword evidence="14" id="KW-0472">Membrane</keyword>
<dbReference type="GO" id="GO:0004674">
    <property type="term" value="F:protein serine/threonine kinase activity"/>
    <property type="evidence" value="ECO:0007669"/>
    <property type="project" value="UniProtKB-EC"/>
</dbReference>
<evidence type="ECO:0000256" key="10">
    <source>
        <dbReference type="ARBA" id="ARBA00023157"/>
    </source>
</evidence>
<dbReference type="PANTHER" id="PTHR32444">
    <property type="entry name" value="BULB-TYPE LECTIN DOMAIN-CONTAINING PROTEIN"/>
    <property type="match status" value="1"/>
</dbReference>
<dbReference type="GO" id="GO:0005576">
    <property type="term" value="C:extracellular region"/>
    <property type="evidence" value="ECO:0007669"/>
    <property type="project" value="UniProtKB-SubCell"/>
</dbReference>
<comment type="catalytic activity">
    <reaction evidence="13">
        <text>L-seryl-[protein] + ATP = O-phospho-L-seryl-[protein] + ADP + H(+)</text>
        <dbReference type="Rhea" id="RHEA:17989"/>
        <dbReference type="Rhea" id="RHEA-COMP:9863"/>
        <dbReference type="Rhea" id="RHEA-COMP:11604"/>
        <dbReference type="ChEBI" id="CHEBI:15378"/>
        <dbReference type="ChEBI" id="CHEBI:29999"/>
        <dbReference type="ChEBI" id="CHEBI:30616"/>
        <dbReference type="ChEBI" id="CHEBI:83421"/>
        <dbReference type="ChEBI" id="CHEBI:456216"/>
        <dbReference type="EC" id="2.7.11.1"/>
    </reaction>
</comment>
<dbReference type="PROSITE" id="PS00108">
    <property type="entry name" value="PROTEIN_KINASE_ST"/>
    <property type="match status" value="1"/>
</dbReference>
<dbReference type="SUPFAM" id="SSF53474">
    <property type="entry name" value="alpha/beta-Hydrolases"/>
    <property type="match status" value="1"/>
</dbReference>
<keyword evidence="14" id="KW-1133">Transmembrane helix</keyword>
<dbReference type="InterPro" id="IPR036426">
    <property type="entry name" value="Bulb-type_lectin_dom_sf"/>
</dbReference>
<keyword evidence="7 15" id="KW-0732">Signal</keyword>
<dbReference type="Gene3D" id="2.90.10.30">
    <property type="match status" value="1"/>
</dbReference>
<dbReference type="PROSITE" id="PS50948">
    <property type="entry name" value="PAN"/>
    <property type="match status" value="1"/>
</dbReference>
<gene>
    <name evidence="19" type="ORF">SSX86_020491</name>
</gene>
<dbReference type="Pfam" id="PF07714">
    <property type="entry name" value="PK_Tyr_Ser-Thr"/>
    <property type="match status" value="1"/>
</dbReference>
<organism evidence="19 20">
    <name type="scientific">Deinandra increscens subsp. villosa</name>
    <dbReference type="NCBI Taxonomy" id="3103831"/>
    <lineage>
        <taxon>Eukaryota</taxon>
        <taxon>Viridiplantae</taxon>
        <taxon>Streptophyta</taxon>
        <taxon>Embryophyta</taxon>
        <taxon>Tracheophyta</taxon>
        <taxon>Spermatophyta</taxon>
        <taxon>Magnoliopsida</taxon>
        <taxon>eudicotyledons</taxon>
        <taxon>Gunneridae</taxon>
        <taxon>Pentapetalae</taxon>
        <taxon>asterids</taxon>
        <taxon>campanulids</taxon>
        <taxon>Asterales</taxon>
        <taxon>Asteraceae</taxon>
        <taxon>Asteroideae</taxon>
        <taxon>Heliantheae alliance</taxon>
        <taxon>Madieae</taxon>
        <taxon>Madiinae</taxon>
        <taxon>Deinandra</taxon>
    </lineage>
</organism>
<sequence length="1100" mass="124486">MNGHIHSLIFALAFITLLHSTTAATAAAARQHRYQRLKDKIHNLPGQPTNVSFNQYSGYVTVDKKLGRALFYWLIEASNGPASSKPLVLWLNGGPGCSSIAYGAFEEVGPFRVNPDGKTLSLSPYAWNQEANVLFIDSPAGVGFSYTNTSFDQITGDQRTAKDAYVFLLKWLLRFPQYKHRPFYIAGESYAGHYVPQLSQIIVRLNKGVKNPEINFKGFLLGNPLLDDYYDNIGTFEFWWNHGLISDTTYQILNESCPYDSFLFPSGDCYKYLLRAYSEFGDINFYGIYDPPCHELGTTLPLPWMFRGSDNCIIKYTKMYMNRPDVQKALHANVTRLPYSWITCSDIVRGSWTDSPRTMLPIFTELIKAGIRIWVFSGDTDAVLPLTGTRYSIKALKLKTVDDWHAWYDDKKGNGGHDIKGHKGRIKDNTMFADQEIKDGESLVSAGGMFEFGFFSPHKSKNRYLGMWYKNISTGTVVWVANRETPITDKSGLLKLSRNGNLLILSGNSTMIWSSNSTVSTTSNNRVVMVQLLDSGNLVVWNNQNMLWQSFDYPGDTLLPSVKFGKDLVTGFERSMTSWKSADDPAIGEYSNIMDTNGYPQIFGWRGDVLMARLGPWNGLGFSGFAVEKENQIYSTEFVVNEKEIYHRYGLISSVVQRVVVTSDGKTRILQWIERIKDWIVYADTLVDNCDRFSICGPYGICSISKHPPCTCMPGFEPRKPKEWEASDWVSGCRRKKPLNCENGDWFLKLRRVKVPDTRKSWYNASMTLGECHMTCKRNCSCTSYTNLDIRNGGSGCLLWLDELLDTREYEGDEDIYIRMAASEVEGLKDSSRSGLNEAKTILIVVLLASSTLPLIFVVVYAYRKIKKRANMKSRDETRSLMLDWPQRFNIIQGMARGILYLHQDSRLQIIHRDLKAGNILLDSNMNPKISDFGLARNFVGHDTTAKTKKIVGTYGYISPEYAVHGRFSIKSDVFSFGVLVLEIISGKKNREFSHGDHRDNLLGHAWRLHREGKSIELMSGSLEASCVSFEVLRSIHVALLCVQHLAEDRPTMLSVVLMLVSEGALPQPKQPAFFTGESHSEVRSVSEVEEYMITQLHAR</sequence>
<dbReference type="FunFam" id="1.10.510.10:FF:000060">
    <property type="entry name" value="G-type lectin S-receptor-like serine/threonine-protein kinase"/>
    <property type="match status" value="1"/>
</dbReference>
<keyword evidence="4" id="KW-0964">Secreted</keyword>
<keyword evidence="8" id="KW-0547">Nucleotide-binding</keyword>
<evidence type="ECO:0000259" key="17">
    <source>
        <dbReference type="PROSITE" id="PS50927"/>
    </source>
</evidence>
<dbReference type="InterPro" id="IPR001245">
    <property type="entry name" value="Ser-Thr/Tyr_kinase_cat_dom"/>
</dbReference>
<dbReference type="InterPro" id="IPR003609">
    <property type="entry name" value="Pan_app"/>
</dbReference>
<dbReference type="PROSITE" id="PS50927">
    <property type="entry name" value="BULB_LECTIN"/>
    <property type="match status" value="1"/>
</dbReference>
<dbReference type="SMART" id="SM00108">
    <property type="entry name" value="B_lectin"/>
    <property type="match status" value="1"/>
</dbReference>
<evidence type="ECO:0000259" key="18">
    <source>
        <dbReference type="PROSITE" id="PS50948"/>
    </source>
</evidence>
<protein>
    <recommendedName>
        <fullName evidence="3">non-specific serine/threonine protein kinase</fullName>
        <ecNumber evidence="3">2.7.11.1</ecNumber>
    </recommendedName>
</protein>
<dbReference type="Gene3D" id="1.10.510.10">
    <property type="entry name" value="Transferase(Phosphotransferase) domain 1"/>
    <property type="match status" value="1"/>
</dbReference>
<keyword evidence="11" id="KW-0325">Glycoprotein</keyword>
<evidence type="ECO:0000256" key="5">
    <source>
        <dbReference type="ARBA" id="ARBA00022645"/>
    </source>
</evidence>
<dbReference type="SMART" id="SM00473">
    <property type="entry name" value="PAN_AP"/>
    <property type="match status" value="1"/>
</dbReference>
<keyword evidence="5" id="KW-0121">Carboxypeptidase</keyword>
<dbReference type="Gene3D" id="3.40.50.12670">
    <property type="match status" value="1"/>
</dbReference>
<keyword evidence="20" id="KW-1185">Reference proteome</keyword>
<feature type="transmembrane region" description="Helical" evidence="14">
    <location>
        <begin position="842"/>
        <end position="863"/>
    </location>
</feature>
<dbReference type="GO" id="GO:0005524">
    <property type="term" value="F:ATP binding"/>
    <property type="evidence" value="ECO:0007669"/>
    <property type="project" value="InterPro"/>
</dbReference>
<evidence type="ECO:0000256" key="2">
    <source>
        <dbReference type="ARBA" id="ARBA00009431"/>
    </source>
</evidence>